<protein>
    <submittedName>
        <fullName evidence="7">CidA/LrgA family protein</fullName>
    </submittedName>
</protein>
<dbReference type="InterPro" id="IPR005538">
    <property type="entry name" value="LrgA/CidA"/>
</dbReference>
<gene>
    <name evidence="7" type="ORF">E1B25_17505</name>
</gene>
<keyword evidence="2" id="KW-1003">Cell membrane</keyword>
<dbReference type="Pfam" id="PF03788">
    <property type="entry name" value="LrgA"/>
    <property type="match status" value="1"/>
</dbReference>
<reference evidence="7 8" key="1">
    <citation type="submission" date="2019-03" db="EMBL/GenBank/DDBJ databases">
        <authorList>
            <person name="Zhang S."/>
        </authorList>
    </citation>
    <scope>NUCLEOTIDE SEQUENCE [LARGE SCALE GENOMIC DNA]</scope>
    <source>
        <strain evidence="7 8">S4J41</strain>
    </source>
</reference>
<dbReference type="PANTHER" id="PTHR33931">
    <property type="entry name" value="HOLIN-LIKE PROTEIN CIDA-RELATED"/>
    <property type="match status" value="1"/>
</dbReference>
<evidence type="ECO:0000256" key="6">
    <source>
        <dbReference type="SAM" id="Phobius"/>
    </source>
</evidence>
<dbReference type="GO" id="GO:0005886">
    <property type="term" value="C:plasma membrane"/>
    <property type="evidence" value="ECO:0007669"/>
    <property type="project" value="UniProtKB-SubCell"/>
</dbReference>
<evidence type="ECO:0000256" key="2">
    <source>
        <dbReference type="ARBA" id="ARBA00022475"/>
    </source>
</evidence>
<dbReference type="RefSeq" id="WP_132830886.1">
    <property type="nucleotide sequence ID" value="NZ_SMFP01000013.1"/>
</dbReference>
<comment type="subcellular location">
    <subcellularLocation>
        <location evidence="1">Cell membrane</location>
        <topology evidence="1">Multi-pass membrane protein</topology>
    </subcellularLocation>
</comment>
<dbReference type="PANTHER" id="PTHR33931:SF2">
    <property type="entry name" value="HOLIN-LIKE PROTEIN CIDA"/>
    <property type="match status" value="1"/>
</dbReference>
<dbReference type="OrthoDB" id="194658at2"/>
<evidence type="ECO:0000313" key="7">
    <source>
        <dbReference type="EMBL" id="TDE35437.1"/>
    </source>
</evidence>
<evidence type="ECO:0000256" key="3">
    <source>
        <dbReference type="ARBA" id="ARBA00022692"/>
    </source>
</evidence>
<evidence type="ECO:0000256" key="4">
    <source>
        <dbReference type="ARBA" id="ARBA00022989"/>
    </source>
</evidence>
<comment type="caution">
    <text evidence="7">The sequence shown here is derived from an EMBL/GenBank/DDBJ whole genome shotgun (WGS) entry which is preliminary data.</text>
</comment>
<dbReference type="AlphaFoldDB" id="A0A4R5ELT2"/>
<dbReference type="Proteomes" id="UP000294662">
    <property type="component" value="Unassembled WGS sequence"/>
</dbReference>
<proteinExistence type="predicted"/>
<feature type="transmembrane region" description="Helical" evidence="6">
    <location>
        <begin position="100"/>
        <end position="119"/>
    </location>
</feature>
<evidence type="ECO:0000313" key="8">
    <source>
        <dbReference type="Proteomes" id="UP000294662"/>
    </source>
</evidence>
<sequence>MTRRTKFIKRLHRSAGAQIAIMLLLWGLGTALVQAIHLPLPGGILGLAVLLLLLISHQLSPLSVRRGANWFLAEMLLFFVPAVIAILGHKEFLGVMGIEVLAVILISTLAVMVVTALAVDRCLRWTMRHE</sequence>
<feature type="transmembrane region" description="Helical" evidence="6">
    <location>
        <begin position="35"/>
        <end position="55"/>
    </location>
</feature>
<evidence type="ECO:0000256" key="1">
    <source>
        <dbReference type="ARBA" id="ARBA00004651"/>
    </source>
</evidence>
<name>A0A4R5ELT2_9RHOB</name>
<organism evidence="7 8">
    <name type="scientific">Antarcticimicrobium sediminis</name>
    <dbReference type="NCBI Taxonomy" id="2546227"/>
    <lineage>
        <taxon>Bacteria</taxon>
        <taxon>Pseudomonadati</taxon>
        <taxon>Pseudomonadota</taxon>
        <taxon>Alphaproteobacteria</taxon>
        <taxon>Rhodobacterales</taxon>
        <taxon>Paracoccaceae</taxon>
        <taxon>Antarcticimicrobium</taxon>
    </lineage>
</organism>
<keyword evidence="5 6" id="KW-0472">Membrane</keyword>
<feature type="transmembrane region" description="Helical" evidence="6">
    <location>
        <begin position="12"/>
        <end position="29"/>
    </location>
</feature>
<feature type="transmembrane region" description="Helical" evidence="6">
    <location>
        <begin position="67"/>
        <end position="88"/>
    </location>
</feature>
<keyword evidence="8" id="KW-1185">Reference proteome</keyword>
<evidence type="ECO:0000256" key="5">
    <source>
        <dbReference type="ARBA" id="ARBA00023136"/>
    </source>
</evidence>
<dbReference type="EMBL" id="SMFP01000013">
    <property type="protein sequence ID" value="TDE35437.1"/>
    <property type="molecule type" value="Genomic_DNA"/>
</dbReference>
<accession>A0A4R5ELT2</accession>
<keyword evidence="3 6" id="KW-0812">Transmembrane</keyword>
<keyword evidence="4 6" id="KW-1133">Transmembrane helix</keyword>